<evidence type="ECO:0000313" key="3">
    <source>
        <dbReference type="Proteomes" id="UP000823775"/>
    </source>
</evidence>
<dbReference type="Proteomes" id="UP000823775">
    <property type="component" value="Unassembled WGS sequence"/>
</dbReference>
<feature type="non-terminal residue" evidence="2">
    <location>
        <position position="56"/>
    </location>
</feature>
<name>A0ABS8SHW6_DATST</name>
<comment type="caution">
    <text evidence="2">The sequence shown here is derived from an EMBL/GenBank/DDBJ whole genome shotgun (WGS) entry which is preliminary data.</text>
</comment>
<gene>
    <name evidence="2" type="ORF">HAX54_038047</name>
</gene>
<protein>
    <submittedName>
        <fullName evidence="2">Uncharacterized protein</fullName>
    </submittedName>
</protein>
<organism evidence="2 3">
    <name type="scientific">Datura stramonium</name>
    <name type="common">Jimsonweed</name>
    <name type="synonym">Common thornapple</name>
    <dbReference type="NCBI Taxonomy" id="4076"/>
    <lineage>
        <taxon>Eukaryota</taxon>
        <taxon>Viridiplantae</taxon>
        <taxon>Streptophyta</taxon>
        <taxon>Embryophyta</taxon>
        <taxon>Tracheophyta</taxon>
        <taxon>Spermatophyta</taxon>
        <taxon>Magnoliopsida</taxon>
        <taxon>eudicotyledons</taxon>
        <taxon>Gunneridae</taxon>
        <taxon>Pentapetalae</taxon>
        <taxon>asterids</taxon>
        <taxon>lamiids</taxon>
        <taxon>Solanales</taxon>
        <taxon>Solanaceae</taxon>
        <taxon>Solanoideae</taxon>
        <taxon>Datureae</taxon>
        <taxon>Datura</taxon>
    </lineage>
</organism>
<evidence type="ECO:0000313" key="2">
    <source>
        <dbReference type="EMBL" id="MCD7458383.1"/>
    </source>
</evidence>
<evidence type="ECO:0000256" key="1">
    <source>
        <dbReference type="SAM" id="MobiDB-lite"/>
    </source>
</evidence>
<sequence>MADDKEEKEVQQDKYDEGPSNNSKHAQNYREIREGSLSVSSSLGVDQLARKAIRSG</sequence>
<feature type="compositionally biased region" description="Low complexity" evidence="1">
    <location>
        <begin position="35"/>
        <end position="45"/>
    </location>
</feature>
<keyword evidence="3" id="KW-1185">Reference proteome</keyword>
<feature type="region of interest" description="Disordered" evidence="1">
    <location>
        <begin position="1"/>
        <end position="56"/>
    </location>
</feature>
<proteinExistence type="predicted"/>
<accession>A0ABS8SHW6</accession>
<feature type="compositionally biased region" description="Basic and acidic residues" evidence="1">
    <location>
        <begin position="1"/>
        <end position="17"/>
    </location>
</feature>
<reference evidence="2 3" key="1">
    <citation type="journal article" date="2021" name="BMC Genomics">
        <title>Datura genome reveals duplications of psychoactive alkaloid biosynthetic genes and high mutation rate following tissue culture.</title>
        <authorList>
            <person name="Rajewski A."/>
            <person name="Carter-House D."/>
            <person name="Stajich J."/>
            <person name="Litt A."/>
        </authorList>
    </citation>
    <scope>NUCLEOTIDE SEQUENCE [LARGE SCALE GENOMIC DNA]</scope>
    <source>
        <strain evidence="2">AR-01</strain>
    </source>
</reference>
<dbReference type="EMBL" id="JACEIK010000517">
    <property type="protein sequence ID" value="MCD7458383.1"/>
    <property type="molecule type" value="Genomic_DNA"/>
</dbReference>